<organism evidence="1 2">
    <name type="scientific">Actinoplanes nipponensis</name>
    <dbReference type="NCBI Taxonomy" id="135950"/>
    <lineage>
        <taxon>Bacteria</taxon>
        <taxon>Bacillati</taxon>
        <taxon>Actinomycetota</taxon>
        <taxon>Actinomycetes</taxon>
        <taxon>Micromonosporales</taxon>
        <taxon>Micromonosporaceae</taxon>
        <taxon>Actinoplanes</taxon>
    </lineage>
</organism>
<reference evidence="1" key="1">
    <citation type="submission" date="2021-01" db="EMBL/GenBank/DDBJ databases">
        <title>Whole genome shotgun sequence of Actinoplanes nipponensis NBRC 14063.</title>
        <authorList>
            <person name="Komaki H."/>
            <person name="Tamura T."/>
        </authorList>
    </citation>
    <scope>NUCLEOTIDE SEQUENCE</scope>
    <source>
        <strain evidence="1">NBRC 14063</strain>
    </source>
</reference>
<proteinExistence type="predicted"/>
<evidence type="ECO:0000313" key="2">
    <source>
        <dbReference type="Proteomes" id="UP000647172"/>
    </source>
</evidence>
<evidence type="ECO:0000313" key="1">
    <source>
        <dbReference type="EMBL" id="GIE51810.1"/>
    </source>
</evidence>
<gene>
    <name evidence="1" type="ORF">Ani05nite_53440</name>
</gene>
<dbReference type="AlphaFoldDB" id="A0A919JM89"/>
<keyword evidence="2" id="KW-1185">Reference proteome</keyword>
<dbReference type="EMBL" id="BOMQ01000063">
    <property type="protein sequence ID" value="GIE51810.1"/>
    <property type="molecule type" value="Genomic_DNA"/>
</dbReference>
<accession>A0A919JM89</accession>
<dbReference type="Proteomes" id="UP000647172">
    <property type="component" value="Unassembled WGS sequence"/>
</dbReference>
<name>A0A919JM89_9ACTN</name>
<protein>
    <submittedName>
        <fullName evidence="1">Uncharacterized protein</fullName>
    </submittedName>
</protein>
<sequence length="118" mass="12563">MSGDGPALPFAGELFLHLAAEGRLVVDAVDAEAAIVGLERTLAQIRARLRILGIWQQIPARRVGDLPGDLARDVVDAVFTEQLAPGQLARAAAELPMYIAALRRASAAPESGGRRENR</sequence>
<dbReference type="RefSeq" id="WP_203772702.1">
    <property type="nucleotide sequence ID" value="NZ_BAAAYJ010000108.1"/>
</dbReference>
<comment type="caution">
    <text evidence="1">The sequence shown here is derived from an EMBL/GenBank/DDBJ whole genome shotgun (WGS) entry which is preliminary data.</text>
</comment>